<dbReference type="PANTHER" id="PTHR40370:SF1">
    <property type="entry name" value="DUF3074 DOMAIN-CONTAINING PROTEIN"/>
    <property type="match status" value="1"/>
</dbReference>
<protein>
    <recommendedName>
        <fullName evidence="1">DUF3074 domain-containing protein</fullName>
    </recommendedName>
</protein>
<evidence type="ECO:0000313" key="3">
    <source>
        <dbReference type="Proteomes" id="UP000777482"/>
    </source>
</evidence>
<dbReference type="SUPFAM" id="SSF55961">
    <property type="entry name" value="Bet v1-like"/>
    <property type="match status" value="1"/>
</dbReference>
<reference evidence="2 3" key="1">
    <citation type="submission" date="2020-11" db="EMBL/GenBank/DDBJ databases">
        <title>Kefir isolates.</title>
        <authorList>
            <person name="Marcisauskas S."/>
            <person name="Kim Y."/>
            <person name="Blasche S."/>
        </authorList>
    </citation>
    <scope>NUCLEOTIDE SEQUENCE [LARGE SCALE GENOMIC DNA]</scope>
    <source>
        <strain evidence="2 3">KR</strain>
    </source>
</reference>
<dbReference type="AlphaFoldDB" id="A0A9P6WAZ1"/>
<dbReference type="PANTHER" id="PTHR40370">
    <property type="entry name" value="EXPRESSED PROTEIN"/>
    <property type="match status" value="1"/>
</dbReference>
<dbReference type="Pfam" id="PF11274">
    <property type="entry name" value="DUF3074"/>
    <property type="match status" value="1"/>
</dbReference>
<accession>A0A9P6WAZ1</accession>
<sequence>MAVSSPLTLHELARKDLPASPEDPQYAAWVEGAISAALKLVNSLSATALDPVWSKGKVHNGAQTYSTHSAHKAPPGAGDTDGFKWHARKSIHDVATERISYEHFERGLLRDHSVNESKYIESCTAAKQVEVVKAGELEVWQTLYHLAFPASNRDFAFAILTLPVPAGAGTTTDDSSNRRAFLVISIPYSLPSETGHTRGKYVSVEYVAELPDGKVEWTMAVSSDPGGLVLKLISEMSMPSKISEDVPSFVKWAKQEYAAPA</sequence>
<gene>
    <name evidence="2" type="ORF">C6P46_000190</name>
</gene>
<dbReference type="InterPro" id="IPR023393">
    <property type="entry name" value="START-like_dom_sf"/>
</dbReference>
<dbReference type="EMBL" id="PUHQ01000001">
    <property type="protein sequence ID" value="KAG0667653.1"/>
    <property type="molecule type" value="Genomic_DNA"/>
</dbReference>
<dbReference type="Proteomes" id="UP000777482">
    <property type="component" value="Unassembled WGS sequence"/>
</dbReference>
<dbReference type="OrthoDB" id="6423603at2759"/>
<evidence type="ECO:0000259" key="1">
    <source>
        <dbReference type="Pfam" id="PF11274"/>
    </source>
</evidence>
<comment type="caution">
    <text evidence="2">The sequence shown here is derived from an EMBL/GenBank/DDBJ whole genome shotgun (WGS) entry which is preliminary data.</text>
</comment>
<organism evidence="2 3">
    <name type="scientific">Rhodotorula mucilaginosa</name>
    <name type="common">Yeast</name>
    <name type="synonym">Rhodotorula rubra</name>
    <dbReference type="NCBI Taxonomy" id="5537"/>
    <lineage>
        <taxon>Eukaryota</taxon>
        <taxon>Fungi</taxon>
        <taxon>Dikarya</taxon>
        <taxon>Basidiomycota</taxon>
        <taxon>Pucciniomycotina</taxon>
        <taxon>Microbotryomycetes</taxon>
        <taxon>Sporidiobolales</taxon>
        <taxon>Sporidiobolaceae</taxon>
        <taxon>Rhodotorula</taxon>
    </lineage>
</organism>
<evidence type="ECO:0000313" key="2">
    <source>
        <dbReference type="EMBL" id="KAG0667653.1"/>
    </source>
</evidence>
<feature type="domain" description="DUF3074" evidence="1">
    <location>
        <begin position="85"/>
        <end position="253"/>
    </location>
</feature>
<proteinExistence type="predicted"/>
<dbReference type="InterPro" id="IPR024500">
    <property type="entry name" value="DUF3074"/>
</dbReference>
<keyword evidence="3" id="KW-1185">Reference proteome</keyword>
<name>A0A9P6WAZ1_RHOMI</name>
<dbReference type="Gene3D" id="3.30.530.20">
    <property type="match status" value="1"/>
</dbReference>